<accession>A0AAV0PDL0</accession>
<evidence type="ECO:0000313" key="5">
    <source>
        <dbReference type="EMBL" id="CAI0468963.1"/>
    </source>
</evidence>
<dbReference type="PANTHER" id="PTHR33101:SF6">
    <property type="entry name" value="ROP GUANINE NUCLEOTIDE EXCHANGE FACTOR 1"/>
    <property type="match status" value="1"/>
</dbReference>
<proteinExistence type="predicted"/>
<organism evidence="5 6">
    <name type="scientific">Linum tenue</name>
    <dbReference type="NCBI Taxonomy" id="586396"/>
    <lineage>
        <taxon>Eukaryota</taxon>
        <taxon>Viridiplantae</taxon>
        <taxon>Streptophyta</taxon>
        <taxon>Embryophyta</taxon>
        <taxon>Tracheophyta</taxon>
        <taxon>Spermatophyta</taxon>
        <taxon>Magnoliopsida</taxon>
        <taxon>eudicotyledons</taxon>
        <taxon>Gunneridae</taxon>
        <taxon>Pentapetalae</taxon>
        <taxon>rosids</taxon>
        <taxon>fabids</taxon>
        <taxon>Malpighiales</taxon>
        <taxon>Linaceae</taxon>
        <taxon>Linum</taxon>
    </lineage>
</organism>
<dbReference type="Proteomes" id="UP001154282">
    <property type="component" value="Unassembled WGS sequence"/>
</dbReference>
<name>A0AAV0PDL0_9ROSI</name>
<feature type="compositionally biased region" description="Acidic residues" evidence="3">
    <location>
        <begin position="1"/>
        <end position="11"/>
    </location>
</feature>
<evidence type="ECO:0000256" key="2">
    <source>
        <dbReference type="PROSITE-ProRule" id="PRU00663"/>
    </source>
</evidence>
<reference evidence="5" key="1">
    <citation type="submission" date="2022-08" db="EMBL/GenBank/DDBJ databases">
        <authorList>
            <person name="Gutierrez-Valencia J."/>
        </authorList>
    </citation>
    <scope>NUCLEOTIDE SEQUENCE</scope>
</reference>
<dbReference type="EMBL" id="CAMGYJ010000008">
    <property type="protein sequence ID" value="CAI0468963.1"/>
    <property type="molecule type" value="Genomic_DNA"/>
</dbReference>
<feature type="compositionally biased region" description="Low complexity" evidence="3">
    <location>
        <begin position="18"/>
        <end position="35"/>
    </location>
</feature>
<dbReference type="InterPro" id="IPR005512">
    <property type="entry name" value="PRONE_dom"/>
</dbReference>
<dbReference type="FunFam" id="1.20.58.2010:FF:000001">
    <property type="entry name" value="Rop guanine nucleotide exchange factor 14"/>
    <property type="match status" value="1"/>
</dbReference>
<evidence type="ECO:0000256" key="3">
    <source>
        <dbReference type="SAM" id="MobiDB-lite"/>
    </source>
</evidence>
<dbReference type="Gene3D" id="1.20.58.2010">
    <property type="entry name" value="PRONE domain, subdomain 1"/>
    <property type="match status" value="2"/>
</dbReference>
<evidence type="ECO:0000259" key="4">
    <source>
        <dbReference type="PROSITE" id="PS51334"/>
    </source>
</evidence>
<dbReference type="GO" id="GO:0005886">
    <property type="term" value="C:plasma membrane"/>
    <property type="evidence" value="ECO:0007669"/>
    <property type="project" value="UniProtKB-ARBA"/>
</dbReference>
<keyword evidence="6" id="KW-1185">Reference proteome</keyword>
<evidence type="ECO:0000313" key="6">
    <source>
        <dbReference type="Proteomes" id="UP001154282"/>
    </source>
</evidence>
<gene>
    <name evidence="5" type="ORF">LITE_LOCUS38005</name>
</gene>
<dbReference type="PANTHER" id="PTHR33101">
    <property type="entry name" value="ROP GUANINE NUCLEOTIDE EXCHANGE FACTOR 1"/>
    <property type="match status" value="1"/>
</dbReference>
<feature type="region of interest" description="Disordered" evidence="3">
    <location>
        <begin position="1"/>
        <end position="54"/>
    </location>
</feature>
<sequence>MASMSSDDEQQSEERCGSYSLSADVSESESSSSFSCRRFDGGEGASSSMTPSPRGESFCFPPAGFVLPVVGGGRKDLGWDEKVQKRGDGDLSEVEMMMERFAKLLLGEDMSGSGKGVCTALAISNAITNLSAATVFGELWRLEPLAAQKKSMWRREMEWLLCVSDSIVELVPSIQKFPGGGTYEIMASRPRSDLYMNLPALKKLDAMLIGMLDEFRETEFWYVDRGIVVAEERDEEGLYPPGFSGGRPSIRQEEKWWLPCPKVPPKGLSEDARKKLQQFRDCTNQILKAAMAINSSVLAEMEIPAAYLETLPKSGRACLGDLIYRYVTAEHFSPEALLDHLDITTEHQATEIANKIEAALHVWKRKDQKKHHKGLPKGHKHHPSVLINGSKVRIQDYRRSTLGSKVKGLVVANGEKKHCLAQRAETLLHCLHLRFPGLPQTALDMNKIQYNKDVGQSILESYSRVMESLAFNIMARIDDVVFVDDATKQCVAEEAAAASVFNRGGLGGLPIQKRMSPSPFSIQHSPFASPFATPTFCSSTPLAGSPERQQQVLNKIINEDRKLGKSFPLEYDKIWSYTGNLSARRVSSGDAPERD</sequence>
<dbReference type="PROSITE" id="PS51334">
    <property type="entry name" value="PRONE"/>
    <property type="match status" value="1"/>
</dbReference>
<keyword evidence="1 2" id="KW-0344">Guanine-nucleotide releasing factor</keyword>
<comment type="caution">
    <text evidence="5">The sequence shown here is derived from an EMBL/GenBank/DDBJ whole genome shotgun (WGS) entry which is preliminary data.</text>
</comment>
<dbReference type="InterPro" id="IPR038937">
    <property type="entry name" value="RopGEF"/>
</dbReference>
<dbReference type="Pfam" id="PF03759">
    <property type="entry name" value="PRONE"/>
    <property type="match status" value="1"/>
</dbReference>
<dbReference type="AlphaFoldDB" id="A0AAV0PDL0"/>
<feature type="domain" description="PRONE" evidence="4">
    <location>
        <begin position="84"/>
        <end position="494"/>
    </location>
</feature>
<evidence type="ECO:0000256" key="1">
    <source>
        <dbReference type="ARBA" id="ARBA00022658"/>
    </source>
</evidence>
<dbReference type="FunFam" id="1.20.58.2010:FF:000004">
    <property type="entry name" value="Rop guanine nucleotide exchange factor 1"/>
    <property type="match status" value="1"/>
</dbReference>
<dbReference type="GO" id="GO:0005085">
    <property type="term" value="F:guanyl-nucleotide exchange factor activity"/>
    <property type="evidence" value="ECO:0007669"/>
    <property type="project" value="UniProtKB-UniRule"/>
</dbReference>
<protein>
    <recommendedName>
        <fullName evidence="4">PRONE domain-containing protein</fullName>
    </recommendedName>
</protein>